<organism evidence="1">
    <name type="scientific">uncultured delta proteobacterium</name>
    <dbReference type="NCBI Taxonomy" id="34034"/>
    <lineage>
        <taxon>Bacteria</taxon>
        <taxon>Deltaproteobacteria</taxon>
        <taxon>environmental samples</taxon>
    </lineage>
</organism>
<sequence>MPKPIPERICAIMTVLERLAADIEIIRKGADALALALPQDYEPHRHLLAAQAAALERIATGIGMVRETVASLEEIRGLAKASVRKRN</sequence>
<dbReference type="EMBL" id="FLUQ01000001">
    <property type="protein sequence ID" value="SBW00723.1"/>
    <property type="molecule type" value="Genomic_DNA"/>
</dbReference>
<name>A0A212JMP4_9DELT</name>
<evidence type="ECO:0000313" key="1">
    <source>
        <dbReference type="EMBL" id="SBW00723.1"/>
    </source>
</evidence>
<protein>
    <submittedName>
        <fullName evidence="1">Uncharacterized protein</fullName>
    </submittedName>
</protein>
<reference evidence="1" key="1">
    <citation type="submission" date="2016-04" db="EMBL/GenBank/DDBJ databases">
        <authorList>
            <person name="Evans L.H."/>
            <person name="Alamgir A."/>
            <person name="Owens N."/>
            <person name="Weber N.D."/>
            <person name="Virtaneva K."/>
            <person name="Barbian K."/>
            <person name="Babar A."/>
            <person name="Rosenke K."/>
        </authorList>
    </citation>
    <scope>NUCLEOTIDE SEQUENCE</scope>
    <source>
        <strain evidence="1">86</strain>
    </source>
</reference>
<dbReference type="AlphaFoldDB" id="A0A212JMP4"/>
<gene>
    <name evidence="1" type="ORF">KL86DPRO_11832</name>
</gene>
<proteinExistence type="predicted"/>
<accession>A0A212JMP4</accession>